<protein>
    <submittedName>
        <fullName evidence="3">Phage shock protein A (PspA) family protein</fullName>
    </submittedName>
</protein>
<dbReference type="STRING" id="39060.SAMN05660706_114102"/>
<keyword evidence="2" id="KW-0175">Coiled coil</keyword>
<sequence length="225" mass="25258">MSLFKRIGDNIRANINSLLDKAEDPVKMLEQYLRDMEDDIADAEVAVAKQIAIVKRFESSYKDAQAMAEKREAQALQALEQNREDLARKALEDKKIHAGKAADYKGQFEQARETADVLKRQLQEMKEELEKMKARKATLVARAEAAKAQKDINKVMSGFGKNTARKGFERMEEKVLQSEAEAAAGLELRGKTKSLDDELAELGGSSSNIDDELARLKARLNKDKE</sequence>
<proteinExistence type="inferred from homology"/>
<evidence type="ECO:0000256" key="1">
    <source>
        <dbReference type="ARBA" id="ARBA00043985"/>
    </source>
</evidence>
<dbReference type="RefSeq" id="WP_092483583.1">
    <property type="nucleotide sequence ID" value="NZ_FOYM01000014.1"/>
</dbReference>
<comment type="similarity">
    <text evidence="1">Belongs to the PspA/Vipp/IM30 family.</text>
</comment>
<name>A0A1I6DPQ8_9FIRM</name>
<reference evidence="4" key="1">
    <citation type="submission" date="2016-10" db="EMBL/GenBank/DDBJ databases">
        <authorList>
            <person name="Varghese N."/>
            <person name="Submissions S."/>
        </authorList>
    </citation>
    <scope>NUCLEOTIDE SEQUENCE [LARGE SCALE GENOMIC DNA]</scope>
    <source>
        <strain evidence="4">DSM 3669</strain>
    </source>
</reference>
<dbReference type="Proteomes" id="UP000199584">
    <property type="component" value="Unassembled WGS sequence"/>
</dbReference>
<feature type="coiled-coil region" evidence="2">
    <location>
        <begin position="26"/>
        <end position="149"/>
    </location>
</feature>
<keyword evidence="4" id="KW-1185">Reference proteome</keyword>
<dbReference type="InterPro" id="IPR007157">
    <property type="entry name" value="PspA_VIPP1"/>
</dbReference>
<dbReference type="PANTHER" id="PTHR31088">
    <property type="entry name" value="MEMBRANE-ASSOCIATED PROTEIN VIPP1, CHLOROPLASTIC"/>
    <property type="match status" value="1"/>
</dbReference>
<organism evidence="3 4">
    <name type="scientific">Desulfoscipio geothermicus DSM 3669</name>
    <dbReference type="NCBI Taxonomy" id="1121426"/>
    <lineage>
        <taxon>Bacteria</taxon>
        <taxon>Bacillati</taxon>
        <taxon>Bacillota</taxon>
        <taxon>Clostridia</taxon>
        <taxon>Eubacteriales</taxon>
        <taxon>Desulfallaceae</taxon>
        <taxon>Desulfoscipio</taxon>
    </lineage>
</organism>
<dbReference type="PANTHER" id="PTHR31088:SF6">
    <property type="entry name" value="PHAGE SHOCK PROTEIN A"/>
    <property type="match status" value="1"/>
</dbReference>
<dbReference type="EMBL" id="FOYM01000014">
    <property type="protein sequence ID" value="SFR07415.1"/>
    <property type="molecule type" value="Genomic_DNA"/>
</dbReference>
<evidence type="ECO:0000313" key="3">
    <source>
        <dbReference type="EMBL" id="SFR07415.1"/>
    </source>
</evidence>
<dbReference type="Pfam" id="PF04012">
    <property type="entry name" value="PspA_IM30"/>
    <property type="match status" value="1"/>
</dbReference>
<evidence type="ECO:0000256" key="2">
    <source>
        <dbReference type="SAM" id="Coils"/>
    </source>
</evidence>
<gene>
    <name evidence="3" type="ORF">SAMN05660706_114102</name>
</gene>
<accession>A0A1I6DPQ8</accession>
<evidence type="ECO:0000313" key="4">
    <source>
        <dbReference type="Proteomes" id="UP000199584"/>
    </source>
</evidence>
<dbReference type="AlphaFoldDB" id="A0A1I6DPQ8"/>
<dbReference type="OrthoDB" id="9779630at2"/>